<dbReference type="InterPro" id="IPR006076">
    <property type="entry name" value="FAD-dep_OxRdtase"/>
</dbReference>
<reference evidence="3" key="1">
    <citation type="submission" date="2022-05" db="EMBL/GenBank/DDBJ databases">
        <authorList>
            <person name="Pankratov T."/>
        </authorList>
    </citation>
    <scope>NUCLEOTIDE SEQUENCE</scope>
    <source>
        <strain evidence="3">BP6-180914</strain>
    </source>
</reference>
<dbReference type="PANTHER" id="PTHR13847">
    <property type="entry name" value="SARCOSINE DEHYDROGENASE-RELATED"/>
    <property type="match status" value="1"/>
</dbReference>
<dbReference type="InterPro" id="IPR036188">
    <property type="entry name" value="FAD/NAD-bd_sf"/>
</dbReference>
<name>A0AA41YY86_9HYPH</name>
<evidence type="ECO:0000259" key="2">
    <source>
        <dbReference type="Pfam" id="PF01266"/>
    </source>
</evidence>
<dbReference type="GO" id="GO:0016491">
    <property type="term" value="F:oxidoreductase activity"/>
    <property type="evidence" value="ECO:0007669"/>
    <property type="project" value="UniProtKB-KW"/>
</dbReference>
<dbReference type="Gene3D" id="3.30.9.10">
    <property type="entry name" value="D-Amino Acid Oxidase, subunit A, domain 2"/>
    <property type="match status" value="1"/>
</dbReference>
<keyword evidence="1" id="KW-0560">Oxidoreductase</keyword>
<evidence type="ECO:0000313" key="4">
    <source>
        <dbReference type="Proteomes" id="UP001165667"/>
    </source>
</evidence>
<dbReference type="PANTHER" id="PTHR13847:SF281">
    <property type="entry name" value="FAD DEPENDENT OXIDOREDUCTASE DOMAIN-CONTAINING PROTEIN"/>
    <property type="match status" value="1"/>
</dbReference>
<organism evidence="3 4">
    <name type="scientific">Lichenifustis flavocetrariae</name>
    <dbReference type="NCBI Taxonomy" id="2949735"/>
    <lineage>
        <taxon>Bacteria</taxon>
        <taxon>Pseudomonadati</taxon>
        <taxon>Pseudomonadota</taxon>
        <taxon>Alphaproteobacteria</taxon>
        <taxon>Hyphomicrobiales</taxon>
        <taxon>Lichenihabitantaceae</taxon>
        <taxon>Lichenifustis</taxon>
    </lineage>
</organism>
<dbReference type="Gene3D" id="3.50.50.60">
    <property type="entry name" value="FAD/NAD(P)-binding domain"/>
    <property type="match status" value="1"/>
</dbReference>
<sequence>MSGSVPDDARLPRSLYAETARERVATSPLDGDRTVDVAIVGGGFTGLSAALPLAQRGVEVAVLEAREPGWGASGRNGGQVNPGLKHEPDEIEAEFGAALGRRMIALSGDAPNRVFALIREHQIRCDARQTGTIRATFTNGSADTIRRATERWQRRGAPVELLDRDGIATATGTGRYICGALDRRGGSVNPLGYARGLAEAAIRAGASVHSQTPAAAVVRQGNKWLLTTPRGSVTAEWLVLATNGYTDDLWPGLRRSIVPVYSGIVATEPLPDAVARRILPEGSVLYEHEAITVYYRLDAANRLLMGGRSRLRPLEGPEGFRDLMRYTKRLWPFIGDVRWSHGWNGQLAITTDHYPHLQEPGPNAIACLGYNGRGIAMATVMGGEIARRISGTPASDLDMPVTPLRPIPFHRLWPLAASARIAYGRARNALGM</sequence>
<dbReference type="Proteomes" id="UP001165667">
    <property type="component" value="Unassembled WGS sequence"/>
</dbReference>
<dbReference type="RefSeq" id="WP_282585882.1">
    <property type="nucleotide sequence ID" value="NZ_JAMOIM010000010.1"/>
</dbReference>
<dbReference type="Pfam" id="PF01266">
    <property type="entry name" value="DAO"/>
    <property type="match status" value="1"/>
</dbReference>
<protein>
    <submittedName>
        <fullName evidence="3">FAD-binding oxidoreductase</fullName>
    </submittedName>
</protein>
<keyword evidence="4" id="KW-1185">Reference proteome</keyword>
<comment type="caution">
    <text evidence="3">The sequence shown here is derived from an EMBL/GenBank/DDBJ whole genome shotgun (WGS) entry which is preliminary data.</text>
</comment>
<feature type="domain" description="FAD dependent oxidoreductase" evidence="2">
    <location>
        <begin position="36"/>
        <end position="387"/>
    </location>
</feature>
<dbReference type="GO" id="GO:0005737">
    <property type="term" value="C:cytoplasm"/>
    <property type="evidence" value="ECO:0007669"/>
    <property type="project" value="TreeGrafter"/>
</dbReference>
<proteinExistence type="predicted"/>
<evidence type="ECO:0000256" key="1">
    <source>
        <dbReference type="ARBA" id="ARBA00023002"/>
    </source>
</evidence>
<dbReference type="AlphaFoldDB" id="A0AA41YY86"/>
<accession>A0AA41YY86</accession>
<dbReference type="EMBL" id="JAMOIM010000010">
    <property type="protein sequence ID" value="MCW6509510.1"/>
    <property type="molecule type" value="Genomic_DNA"/>
</dbReference>
<gene>
    <name evidence="3" type="ORF">M8523_15930</name>
</gene>
<evidence type="ECO:0000313" key="3">
    <source>
        <dbReference type="EMBL" id="MCW6509510.1"/>
    </source>
</evidence>
<dbReference type="SUPFAM" id="SSF51905">
    <property type="entry name" value="FAD/NAD(P)-binding domain"/>
    <property type="match status" value="1"/>
</dbReference>